<dbReference type="EMBL" id="CP011801">
    <property type="protein sequence ID" value="ALA59303.1"/>
    <property type="molecule type" value="Genomic_DNA"/>
</dbReference>
<keyword evidence="2" id="KW-1185">Reference proteome</keyword>
<dbReference type="PROSITE" id="PS51257">
    <property type="entry name" value="PROKAR_LIPOPROTEIN"/>
    <property type="match status" value="1"/>
</dbReference>
<organism evidence="1 2">
    <name type="scientific">Nitrospira moscoviensis</name>
    <dbReference type="NCBI Taxonomy" id="42253"/>
    <lineage>
        <taxon>Bacteria</taxon>
        <taxon>Pseudomonadati</taxon>
        <taxon>Nitrospirota</taxon>
        <taxon>Nitrospiria</taxon>
        <taxon>Nitrospirales</taxon>
        <taxon>Nitrospiraceae</taxon>
        <taxon>Nitrospira</taxon>
    </lineage>
</organism>
<reference evidence="1 2" key="1">
    <citation type="journal article" date="2015" name="Proc. Natl. Acad. Sci. U.S.A.">
        <title>Expanded metabolic versatility of ubiquitous nitrite-oxidizing bacteria from the genus Nitrospira.</title>
        <authorList>
            <person name="Koch H."/>
            <person name="Lucker S."/>
            <person name="Albertsen M."/>
            <person name="Kitzinger K."/>
            <person name="Herbold C."/>
            <person name="Spieck E."/>
            <person name="Nielsen P.H."/>
            <person name="Wagner M."/>
            <person name="Daims H."/>
        </authorList>
    </citation>
    <scope>NUCLEOTIDE SEQUENCE [LARGE SCALE GENOMIC DNA]</scope>
    <source>
        <strain evidence="1 2">NSP M-1</strain>
    </source>
</reference>
<dbReference type="RefSeq" id="WP_053380344.1">
    <property type="nucleotide sequence ID" value="NZ_CP011801.1"/>
</dbReference>
<evidence type="ECO:0008006" key="3">
    <source>
        <dbReference type="Google" id="ProtNLM"/>
    </source>
</evidence>
<dbReference type="Proteomes" id="UP000069205">
    <property type="component" value="Chromosome"/>
</dbReference>
<evidence type="ECO:0000313" key="1">
    <source>
        <dbReference type="EMBL" id="ALA59303.1"/>
    </source>
</evidence>
<protein>
    <recommendedName>
        <fullName evidence="3">Lipoprotein</fullName>
    </recommendedName>
</protein>
<evidence type="ECO:0000313" key="2">
    <source>
        <dbReference type="Proteomes" id="UP000069205"/>
    </source>
</evidence>
<name>A0A0K2GEC4_NITMO</name>
<dbReference type="STRING" id="42253.NITMOv2_2897"/>
<dbReference type="PATRIC" id="fig|42253.5.peg.2865"/>
<proteinExistence type="predicted"/>
<dbReference type="AlphaFoldDB" id="A0A0K2GEC4"/>
<dbReference type="KEGG" id="nmv:NITMOv2_2897"/>
<accession>A0A0K2GEC4</accession>
<gene>
    <name evidence="1" type="ORF">NITMOv2_2897</name>
</gene>
<sequence>MKQLRIVLMTAVLPLFTSCGMNTQYEKADCSTLSGKDALRCVDYRQRKANAEISHEAAELLKGYRQCIQKHEGDMTTAKESCALYREGLERIELSSMSCSCM</sequence>